<dbReference type="Pfam" id="PF01022">
    <property type="entry name" value="HTH_5"/>
    <property type="match status" value="1"/>
</dbReference>
<dbReference type="InterPro" id="IPR011991">
    <property type="entry name" value="ArsR-like_HTH"/>
</dbReference>
<reference evidence="5" key="1">
    <citation type="journal article" date="2020" name="mSystems">
        <title>Genome- and Community-Level Interaction Insights into Carbon Utilization and Element Cycling Functions of Hydrothermarchaeota in Hydrothermal Sediment.</title>
        <authorList>
            <person name="Zhou Z."/>
            <person name="Liu Y."/>
            <person name="Xu W."/>
            <person name="Pan J."/>
            <person name="Luo Z.H."/>
            <person name="Li M."/>
        </authorList>
    </citation>
    <scope>NUCLEOTIDE SEQUENCE [LARGE SCALE GENOMIC DNA]</scope>
    <source>
        <strain evidence="5">SpSt-780</strain>
    </source>
</reference>
<dbReference type="EMBL" id="DTHG01000083">
    <property type="protein sequence ID" value="HGW92155.1"/>
    <property type="molecule type" value="Genomic_DNA"/>
</dbReference>
<gene>
    <name evidence="5" type="ORF">ENV67_06420</name>
</gene>
<comment type="caution">
    <text evidence="5">The sequence shown here is derived from an EMBL/GenBank/DDBJ whole genome shotgun (WGS) entry which is preliminary data.</text>
</comment>
<evidence type="ECO:0000259" key="4">
    <source>
        <dbReference type="PROSITE" id="PS50987"/>
    </source>
</evidence>
<keyword evidence="1" id="KW-0805">Transcription regulation</keyword>
<keyword evidence="2" id="KW-0238">DNA-binding</keyword>
<dbReference type="InterPro" id="IPR001845">
    <property type="entry name" value="HTH_ArsR_DNA-bd_dom"/>
</dbReference>
<dbReference type="NCBIfam" id="NF033788">
    <property type="entry name" value="HTH_metalloreg"/>
    <property type="match status" value="1"/>
</dbReference>
<name>A0A7C4U8T0_UNCW3</name>
<accession>A0A7C4U8T0</accession>
<evidence type="ECO:0000256" key="1">
    <source>
        <dbReference type="ARBA" id="ARBA00023015"/>
    </source>
</evidence>
<dbReference type="GO" id="GO:0003677">
    <property type="term" value="F:DNA binding"/>
    <property type="evidence" value="ECO:0007669"/>
    <property type="project" value="UniProtKB-KW"/>
</dbReference>
<proteinExistence type="predicted"/>
<dbReference type="PANTHER" id="PTHR33154:SF33">
    <property type="entry name" value="TRANSCRIPTIONAL REPRESSOR SDPR"/>
    <property type="match status" value="1"/>
</dbReference>
<evidence type="ECO:0000256" key="3">
    <source>
        <dbReference type="ARBA" id="ARBA00023163"/>
    </source>
</evidence>
<protein>
    <submittedName>
        <fullName evidence="5">ArsR family transcriptional regulator</fullName>
    </submittedName>
</protein>
<dbReference type="InterPro" id="IPR036388">
    <property type="entry name" value="WH-like_DNA-bd_sf"/>
</dbReference>
<keyword evidence="3" id="KW-0804">Transcription</keyword>
<evidence type="ECO:0000313" key="5">
    <source>
        <dbReference type="EMBL" id="HGW92155.1"/>
    </source>
</evidence>
<dbReference type="SUPFAM" id="SSF46785">
    <property type="entry name" value="Winged helix' DNA-binding domain"/>
    <property type="match status" value="1"/>
</dbReference>
<evidence type="ECO:0000256" key="2">
    <source>
        <dbReference type="ARBA" id="ARBA00023125"/>
    </source>
</evidence>
<dbReference type="CDD" id="cd00090">
    <property type="entry name" value="HTH_ARSR"/>
    <property type="match status" value="1"/>
</dbReference>
<feature type="domain" description="HTH arsR-type" evidence="4">
    <location>
        <begin position="1"/>
        <end position="95"/>
    </location>
</feature>
<dbReference type="AlphaFoldDB" id="A0A7C4U8T0"/>
<organism evidence="5">
    <name type="scientific">candidate division WOR-3 bacterium</name>
    <dbReference type="NCBI Taxonomy" id="2052148"/>
    <lineage>
        <taxon>Bacteria</taxon>
        <taxon>Bacteria division WOR-3</taxon>
    </lineage>
</organism>
<dbReference type="Gene3D" id="1.10.10.10">
    <property type="entry name" value="Winged helix-like DNA-binding domain superfamily/Winged helix DNA-binding domain"/>
    <property type="match status" value="1"/>
</dbReference>
<dbReference type="InterPro" id="IPR036390">
    <property type="entry name" value="WH_DNA-bd_sf"/>
</dbReference>
<dbReference type="InterPro" id="IPR051081">
    <property type="entry name" value="HTH_MetalResp_TranReg"/>
</dbReference>
<dbReference type="PROSITE" id="PS50987">
    <property type="entry name" value="HTH_ARSR_2"/>
    <property type="match status" value="1"/>
</dbReference>
<dbReference type="SMART" id="SM00418">
    <property type="entry name" value="HTH_ARSR"/>
    <property type="match status" value="1"/>
</dbReference>
<dbReference type="PRINTS" id="PR00778">
    <property type="entry name" value="HTHARSR"/>
</dbReference>
<sequence length="97" mass="11646">MVYMNVENVFKVLSCEIRLKIIELLSSGSKNVSEIVERFNLTQPTVTHHLRVLEKEGIVKRERYKKWIFYSLKKDIIDNLKRYFENILNDNTKKEVQ</sequence>
<dbReference type="PANTHER" id="PTHR33154">
    <property type="entry name" value="TRANSCRIPTIONAL REGULATOR, ARSR FAMILY"/>
    <property type="match status" value="1"/>
</dbReference>
<dbReference type="GO" id="GO:0003700">
    <property type="term" value="F:DNA-binding transcription factor activity"/>
    <property type="evidence" value="ECO:0007669"/>
    <property type="project" value="InterPro"/>
</dbReference>